<dbReference type="AlphaFoldDB" id="A0A4Y2U7R0"/>
<proteinExistence type="predicted"/>
<protein>
    <submittedName>
        <fullName evidence="1">Uncharacterized protein</fullName>
    </submittedName>
</protein>
<dbReference type="EMBL" id="BGPR01034610">
    <property type="protein sequence ID" value="GBO09055.1"/>
    <property type="molecule type" value="Genomic_DNA"/>
</dbReference>
<gene>
    <name evidence="1" type="ORF">AVEN_125584_1</name>
</gene>
<name>A0A4Y2U7R0_ARAVE</name>
<reference evidence="1 2" key="1">
    <citation type="journal article" date="2019" name="Sci. Rep.">
        <title>Orb-weaving spider Araneus ventricosus genome elucidates the spidroin gene catalogue.</title>
        <authorList>
            <person name="Kono N."/>
            <person name="Nakamura H."/>
            <person name="Ohtoshi R."/>
            <person name="Moran D.A.P."/>
            <person name="Shinohara A."/>
            <person name="Yoshida Y."/>
            <person name="Fujiwara M."/>
            <person name="Mori M."/>
            <person name="Tomita M."/>
            <person name="Arakawa K."/>
        </authorList>
    </citation>
    <scope>NUCLEOTIDE SEQUENCE [LARGE SCALE GENOMIC DNA]</scope>
</reference>
<evidence type="ECO:0000313" key="1">
    <source>
        <dbReference type="EMBL" id="GBO09055.1"/>
    </source>
</evidence>
<sequence length="239" mass="26929">MRFELDKSSTIQNARKAISDLKYIESSWIVHTYLQFCILSNTQSEEKVLSKCVGQVISNTRTLREVRIHYPAAIILLEAANLYPGEDEKSISSNLSTSEICMLEAVNKTDRLLVPYAEQEVRAVGRRSRQPVITRTLDLSLLDDTYAGITKQKLWTNSTSKQPCMGFKGLVLIYVACYRISIRELQLGVAISDDSALNHETDSVEMESLMNKKKPCVPLSHQIKTSLESFQTIHGLVSK</sequence>
<keyword evidence="2" id="KW-1185">Reference proteome</keyword>
<dbReference type="Proteomes" id="UP000499080">
    <property type="component" value="Unassembled WGS sequence"/>
</dbReference>
<organism evidence="1 2">
    <name type="scientific">Araneus ventricosus</name>
    <name type="common">Orbweaver spider</name>
    <name type="synonym">Epeira ventricosa</name>
    <dbReference type="NCBI Taxonomy" id="182803"/>
    <lineage>
        <taxon>Eukaryota</taxon>
        <taxon>Metazoa</taxon>
        <taxon>Ecdysozoa</taxon>
        <taxon>Arthropoda</taxon>
        <taxon>Chelicerata</taxon>
        <taxon>Arachnida</taxon>
        <taxon>Araneae</taxon>
        <taxon>Araneomorphae</taxon>
        <taxon>Entelegynae</taxon>
        <taxon>Araneoidea</taxon>
        <taxon>Araneidae</taxon>
        <taxon>Araneus</taxon>
    </lineage>
</organism>
<comment type="caution">
    <text evidence="1">The sequence shown here is derived from an EMBL/GenBank/DDBJ whole genome shotgun (WGS) entry which is preliminary data.</text>
</comment>
<dbReference type="OrthoDB" id="10624218at2759"/>
<evidence type="ECO:0000313" key="2">
    <source>
        <dbReference type="Proteomes" id="UP000499080"/>
    </source>
</evidence>
<accession>A0A4Y2U7R0</accession>